<protein>
    <recommendedName>
        <fullName evidence="4">Squalene cyclase C-terminal domain-containing protein</fullName>
    </recommendedName>
</protein>
<feature type="region of interest" description="Disordered" evidence="1">
    <location>
        <begin position="362"/>
        <end position="389"/>
    </location>
</feature>
<evidence type="ECO:0008006" key="4">
    <source>
        <dbReference type="Google" id="ProtNLM"/>
    </source>
</evidence>
<evidence type="ECO:0000313" key="2">
    <source>
        <dbReference type="EMBL" id="GEN81244.1"/>
    </source>
</evidence>
<evidence type="ECO:0000313" key="3">
    <source>
        <dbReference type="Proteomes" id="UP000321484"/>
    </source>
</evidence>
<dbReference type="RefSeq" id="WP_146819907.1">
    <property type="nucleotide sequence ID" value="NZ_BJYK01000009.1"/>
</dbReference>
<keyword evidence="3" id="KW-1185">Reference proteome</keyword>
<dbReference type="AlphaFoldDB" id="A0A511Z1C5"/>
<name>A0A511Z1C5_9CELL</name>
<dbReference type="EMBL" id="BJYK01000009">
    <property type="protein sequence ID" value="GEN81244.1"/>
    <property type="molecule type" value="Genomic_DNA"/>
</dbReference>
<dbReference type="Proteomes" id="UP000321484">
    <property type="component" value="Unassembled WGS sequence"/>
</dbReference>
<sequence length="404" mass="43176">MPRHDRPWAAVLPDARDWVASSPDPGARWLLLTAVLDRDADDPAVRAARAEMLTHPDTADLLSRLTPWDAGAPLGGHNAPAFAPNLLALLADRGLRSGDDPRVDAVLDAMLEHADDEDRFSSFAGRRADDPPVWGTLLCDTHAIAETLLRYGRGDDPRVGRALERMAADLADTAQGRAWPCRPDPVTGFRGPGRRGEMCPQVTLEALRVLSLVPAGRRPLDEARTLAVARVALGVWRDRAVAKPYMFGHGATFKTGKWPATWYSALTLLDALGRWPALWRGPGASDDDRRALAELAACLVAYTTDDDGRVTPRSTFRGFEQHTFGRKDGPSPFATSATLAVLHRLDDLADDVARVDVLALGSSKGGTGQVRPPRAPRATGGGAVGRSAVGRGAVQGGAVQGGAW</sequence>
<comment type="caution">
    <text evidence="2">The sequence shown here is derived from an EMBL/GenBank/DDBJ whole genome shotgun (WGS) entry which is preliminary data.</text>
</comment>
<organism evidence="2 3">
    <name type="scientific">Actinotalea fermentans</name>
    <dbReference type="NCBI Taxonomy" id="43671"/>
    <lineage>
        <taxon>Bacteria</taxon>
        <taxon>Bacillati</taxon>
        <taxon>Actinomycetota</taxon>
        <taxon>Actinomycetes</taxon>
        <taxon>Micrococcales</taxon>
        <taxon>Cellulomonadaceae</taxon>
        <taxon>Actinotalea</taxon>
    </lineage>
</organism>
<evidence type="ECO:0000256" key="1">
    <source>
        <dbReference type="SAM" id="MobiDB-lite"/>
    </source>
</evidence>
<gene>
    <name evidence="2" type="ORF">AFE02nite_29780</name>
</gene>
<proteinExistence type="predicted"/>
<accession>A0A511Z1C5</accession>
<dbReference type="OrthoDB" id="9790865at2"/>
<reference evidence="2 3" key="1">
    <citation type="submission" date="2019-07" db="EMBL/GenBank/DDBJ databases">
        <title>Whole genome shotgun sequence of Actinotalea fermentans NBRC 105374.</title>
        <authorList>
            <person name="Hosoyama A."/>
            <person name="Uohara A."/>
            <person name="Ohji S."/>
            <person name="Ichikawa N."/>
        </authorList>
    </citation>
    <scope>NUCLEOTIDE SEQUENCE [LARGE SCALE GENOMIC DNA]</scope>
    <source>
        <strain evidence="2 3">NBRC 105374</strain>
    </source>
</reference>